<dbReference type="EMBL" id="CP000742">
    <property type="protein sequence ID" value="ABR54033.1"/>
    <property type="molecule type" value="Genomic_DNA"/>
</dbReference>
<protein>
    <submittedName>
        <fullName evidence="1">Uncharacterized protein</fullName>
    </submittedName>
</protein>
<dbReference type="KEGG" id="mvn:Mevan_0121"/>
<evidence type="ECO:0000313" key="1">
    <source>
        <dbReference type="EMBL" id="ABR54033.1"/>
    </source>
</evidence>
<dbReference type="GeneID" id="5324686"/>
<reference evidence="1" key="1">
    <citation type="submission" date="2007-06" db="EMBL/GenBank/DDBJ databases">
        <title>Complete sequence of Methanococcus vannielii SB.</title>
        <authorList>
            <consortium name="US DOE Joint Genome Institute"/>
            <person name="Copeland A."/>
            <person name="Lucas S."/>
            <person name="Lapidus A."/>
            <person name="Barry K."/>
            <person name="Glavina del Rio T."/>
            <person name="Dalin E."/>
            <person name="Tice H."/>
            <person name="Pitluck S."/>
            <person name="Chain P."/>
            <person name="Malfatti S."/>
            <person name="Shin M."/>
            <person name="Vergez L."/>
            <person name="Schmutz J."/>
            <person name="Larimer F."/>
            <person name="Land M."/>
            <person name="Hauser L."/>
            <person name="Kyrpides N."/>
            <person name="Anderson I."/>
            <person name="Sieprawska-Lupa M."/>
            <person name="Whitman W.B."/>
            <person name="Richardson P."/>
        </authorList>
    </citation>
    <scope>NUCLEOTIDE SEQUENCE [LARGE SCALE GENOMIC DNA]</scope>
    <source>
        <strain evidence="1">SB</strain>
    </source>
</reference>
<keyword evidence="2" id="KW-1185">Reference proteome</keyword>
<proteinExistence type="predicted"/>
<dbReference type="STRING" id="406327.Mevan_0121"/>
<dbReference type="AlphaFoldDB" id="A6UNG1"/>
<dbReference type="HOGENOM" id="CLU_1665533_0_0_2"/>
<accession>A6UNG1</accession>
<dbReference type="RefSeq" id="WP_011971937.1">
    <property type="nucleotide sequence ID" value="NC_009634.1"/>
</dbReference>
<evidence type="ECO:0000313" key="2">
    <source>
        <dbReference type="Proteomes" id="UP000001107"/>
    </source>
</evidence>
<organism evidence="1 2">
    <name type="scientific">Methanococcus vannielii (strain ATCC 35089 / DSM 1224 / JCM 13029 / OCM 148 / SB)</name>
    <dbReference type="NCBI Taxonomy" id="406327"/>
    <lineage>
        <taxon>Archaea</taxon>
        <taxon>Methanobacteriati</taxon>
        <taxon>Methanobacteriota</taxon>
        <taxon>Methanomada group</taxon>
        <taxon>Methanococci</taxon>
        <taxon>Methanococcales</taxon>
        <taxon>Methanococcaceae</taxon>
        <taxon>Methanococcus</taxon>
    </lineage>
</organism>
<dbReference type="Proteomes" id="UP000001107">
    <property type="component" value="Chromosome"/>
</dbReference>
<gene>
    <name evidence="1" type="ordered locus">Mevan_0121</name>
</gene>
<name>A6UNG1_METVS</name>
<sequence length="158" mass="18499">MKEFFKCNVSELEESYNNRLSALFRGITEIRFKSYLKEDVIKSEKTYANDEFSDGRLKGCNIEFNVDISNLPVFHAHGINKNGLNVEIFIALMDMPDEEYFTIAFSEKERSFLFYTDGFRIVMDHIKVLNSEKRTYVDEISGKVYENAADIFIENGYY</sequence>